<dbReference type="AlphaFoldDB" id="A0A198XFN7"/>
<dbReference type="EMBL" id="CP034662">
    <property type="protein sequence ID" value="AZQ93627.1"/>
    <property type="molecule type" value="Genomic_DNA"/>
</dbReference>
<evidence type="ECO:0000313" key="1">
    <source>
        <dbReference type="EMBL" id="AZQ93627.1"/>
    </source>
</evidence>
<dbReference type="Proteomes" id="UP000280228">
    <property type="component" value="Chromosome"/>
</dbReference>
<proteinExistence type="predicted"/>
<reference evidence="1 2" key="1">
    <citation type="submission" date="2018-12" db="EMBL/GenBank/DDBJ databases">
        <title>Persistence of Moraxella catarrhalis in Chronic Obstructive Pulmonary Disease and Regulation of the Hag/MID Adhesin.</title>
        <authorList>
            <person name="Murphy T."/>
            <person name="Zhao X."/>
            <person name="Vyas G."/>
            <person name="Aluvathingal J."/>
            <person name="Nadendla S."/>
            <person name="Tallon L."/>
            <person name="Tettelin H."/>
        </authorList>
    </citation>
    <scope>NUCLEOTIDE SEQUENCE [LARGE SCALE GENOMIC DNA]</scope>
    <source>
        <strain evidence="1 2">46P58B1</strain>
    </source>
</reference>
<protein>
    <submittedName>
        <fullName evidence="1">Uncharacterized protein</fullName>
    </submittedName>
</protein>
<sequence>MNDACDTAELNNPADGQGFVYPVIDGECKIMRYDDFIKEFCFLPKDIRLNDE</sequence>
<organism evidence="1 2">
    <name type="scientific">Moraxella catarrhalis</name>
    <name type="common">Branhamella catarrhalis</name>
    <dbReference type="NCBI Taxonomy" id="480"/>
    <lineage>
        <taxon>Bacteria</taxon>
        <taxon>Pseudomonadati</taxon>
        <taxon>Pseudomonadota</taxon>
        <taxon>Gammaproteobacteria</taxon>
        <taxon>Moraxellales</taxon>
        <taxon>Moraxellaceae</taxon>
        <taxon>Moraxella</taxon>
    </lineage>
</organism>
<accession>A0A198XFN7</accession>
<name>A0A198XFN7_MORCA</name>
<evidence type="ECO:0000313" key="2">
    <source>
        <dbReference type="Proteomes" id="UP000280228"/>
    </source>
</evidence>
<dbReference type="RefSeq" id="WP_003661738.1">
    <property type="nucleotide sequence ID" value="NZ_NXCP01000043.1"/>
</dbReference>
<gene>
    <name evidence="1" type="ORF">EJK53_1705</name>
</gene>